<dbReference type="PANTHER" id="PTHR43493">
    <property type="entry name" value="DNA GYRASE/TOPOISOMERASE SUBUNIT A"/>
    <property type="match status" value="1"/>
</dbReference>
<dbReference type="GO" id="GO:0006265">
    <property type="term" value="P:DNA topological change"/>
    <property type="evidence" value="ECO:0007669"/>
    <property type="project" value="UniProtKB-UniRule"/>
</dbReference>
<evidence type="ECO:0000256" key="6">
    <source>
        <dbReference type="ARBA" id="ARBA00023235"/>
    </source>
</evidence>
<evidence type="ECO:0000256" key="8">
    <source>
        <dbReference type="SAM" id="Coils"/>
    </source>
</evidence>
<accession>A0A8I0GF03</accession>
<dbReference type="PROSITE" id="PS52040">
    <property type="entry name" value="TOPO_IIA"/>
    <property type="match status" value="1"/>
</dbReference>
<dbReference type="InterPro" id="IPR006691">
    <property type="entry name" value="GyrA/parC_rep"/>
</dbReference>
<dbReference type="Pfam" id="PF03989">
    <property type="entry name" value="DNA_gyraseA_C"/>
    <property type="match status" value="2"/>
</dbReference>
<feature type="coiled-coil region" evidence="8">
    <location>
        <begin position="445"/>
        <end position="472"/>
    </location>
</feature>
<evidence type="ECO:0000256" key="3">
    <source>
        <dbReference type="ARBA" id="ARBA00012895"/>
    </source>
</evidence>
<dbReference type="GO" id="GO:0005524">
    <property type="term" value="F:ATP binding"/>
    <property type="evidence" value="ECO:0007669"/>
    <property type="project" value="InterPro"/>
</dbReference>
<dbReference type="EC" id="5.6.2.2" evidence="3"/>
<keyword evidence="4 7" id="KW-0799">Topoisomerase</keyword>
<dbReference type="CDD" id="cd00187">
    <property type="entry name" value="TOP4c"/>
    <property type="match status" value="1"/>
</dbReference>
<dbReference type="InterPro" id="IPR013758">
    <property type="entry name" value="Topo_IIA_A/C_ab"/>
</dbReference>
<gene>
    <name evidence="11" type="ORF">H8R10_01070</name>
</gene>
<evidence type="ECO:0000313" key="12">
    <source>
        <dbReference type="Proteomes" id="UP000627538"/>
    </source>
</evidence>
<dbReference type="EMBL" id="JACRUO010000001">
    <property type="protein sequence ID" value="MBD3688834.1"/>
    <property type="molecule type" value="Genomic_DNA"/>
</dbReference>
<dbReference type="FunFam" id="1.10.268.10:FF:000001">
    <property type="entry name" value="DNA gyrase subunit A"/>
    <property type="match status" value="1"/>
</dbReference>
<evidence type="ECO:0000256" key="2">
    <source>
        <dbReference type="ARBA" id="ARBA00008263"/>
    </source>
</evidence>
<dbReference type="Gene3D" id="1.10.268.10">
    <property type="entry name" value="Topoisomerase, domain 3"/>
    <property type="match status" value="1"/>
</dbReference>
<dbReference type="SMART" id="SM00434">
    <property type="entry name" value="TOP4c"/>
    <property type="match status" value="1"/>
</dbReference>
<dbReference type="SUPFAM" id="SSF56719">
    <property type="entry name" value="Type II DNA topoisomerase"/>
    <property type="match status" value="1"/>
</dbReference>
<dbReference type="SUPFAM" id="SSF101904">
    <property type="entry name" value="GyrA/ParC C-terminal domain-like"/>
    <property type="match status" value="1"/>
</dbReference>
<evidence type="ECO:0000259" key="10">
    <source>
        <dbReference type="PROSITE" id="PS52040"/>
    </source>
</evidence>
<dbReference type="GO" id="GO:0005737">
    <property type="term" value="C:cytoplasm"/>
    <property type="evidence" value="ECO:0007669"/>
    <property type="project" value="TreeGrafter"/>
</dbReference>
<dbReference type="RefSeq" id="WP_191070929.1">
    <property type="nucleotide sequence ID" value="NZ_CP060506.1"/>
</dbReference>
<keyword evidence="5 7" id="KW-0238">DNA-binding</keyword>
<sequence>MQTIEAMTDLSPASEHIVDIDVSDEMRTSFLEYAYSVIYARALPDARDGLKPVQRRITYQMSVMGLRPDRSHVKSSRVVGDVMAKLHPHGDTAIYDALVRLAQPFALRLPLVDGHGNFGSLDDGPAAPRYTEARMAEAALDMVANLDEDVVDFVPNYDNQTTQPEVLPAGFPNLLVNGASGIAVGMATNIPPHNLVEVVNAATHLLDRPEASVQDLMAYLPGPDLPGGGIIVDRTGIREAYETGRGIFRTRAKASIERVSPRKRGIVITELPYMVGPERVIEKVKEAVTKGRIKGISALTNLTDRTNDLRLVIEVKNGFNPEAVLAQLYKYTPLEDSFGINAVALVDGQPQQMSLKQMLEVFLAHRLSIVLRRSHYRLARARERLHLVEGLLVAVLDIDRAIALIRHSDDVAQARAGLMEAFGLDEIQADHILALRLRRLTRFSTIELQAERDELAETIEQLRRLVTDDEARRAIVRDELGDVAARLGTPRRTLLLDGAQARDIAAVSEVPLEIADDPCVLVLSSTGSLVRVPGDEPVSRDGARQVDDGVRACLATTARAEVGIVTSDGTLTRFSVVDAPQVPRTQTAPSLRAGVDAHRLAALPPRSEVVTIVPLDAESTPAWLMTERGTVKRVRPEYPANKDAWEIIGLDPGDRVVAGGTCTDDAELFIVTSGAQLLRTPAAKIRPQGRSAQGMAGIKCGEDARVITAAAIEPGDLPEAFVATVAADGTALPGTGQTSAKVTPAAAYPSKGRGGQGVRVQRFLRGEDVLALAWVGVGAPRALADDGQPVELPPVDDRRDGSGAAISAPIATIG</sequence>
<dbReference type="InterPro" id="IPR050220">
    <property type="entry name" value="Type_II_DNA_Topoisomerases"/>
</dbReference>
<evidence type="ECO:0000256" key="1">
    <source>
        <dbReference type="ARBA" id="ARBA00000185"/>
    </source>
</evidence>
<feature type="active site" description="O-(5'-phospho-DNA)-tyrosine intermediate" evidence="7">
    <location>
        <position position="130"/>
    </location>
</feature>
<comment type="catalytic activity">
    <reaction evidence="1 7">
        <text>ATP-dependent breakage, passage and rejoining of double-stranded DNA.</text>
        <dbReference type="EC" id="5.6.2.2"/>
    </reaction>
</comment>
<dbReference type="FunFam" id="3.30.1360.40:FF:000002">
    <property type="entry name" value="DNA gyrase subunit A"/>
    <property type="match status" value="1"/>
</dbReference>
<evidence type="ECO:0000256" key="7">
    <source>
        <dbReference type="PROSITE-ProRule" id="PRU01384"/>
    </source>
</evidence>
<dbReference type="GO" id="GO:0034335">
    <property type="term" value="F:DNA negative supercoiling activity"/>
    <property type="evidence" value="ECO:0007669"/>
    <property type="project" value="UniProtKB-ARBA"/>
</dbReference>
<dbReference type="AlphaFoldDB" id="A0A8I0GF03"/>
<keyword evidence="12" id="KW-1185">Reference proteome</keyword>
<dbReference type="Gene3D" id="3.90.199.10">
    <property type="entry name" value="Topoisomerase II, domain 5"/>
    <property type="match status" value="1"/>
</dbReference>
<dbReference type="PANTHER" id="PTHR43493:SF5">
    <property type="entry name" value="DNA GYRASE SUBUNIT A, CHLOROPLASTIC_MITOCHONDRIAL"/>
    <property type="match status" value="1"/>
</dbReference>
<dbReference type="InterPro" id="IPR013760">
    <property type="entry name" value="Topo_IIA-like_dom_sf"/>
</dbReference>
<dbReference type="GO" id="GO:0003677">
    <property type="term" value="F:DNA binding"/>
    <property type="evidence" value="ECO:0007669"/>
    <property type="project" value="UniProtKB-UniRule"/>
</dbReference>
<proteinExistence type="inferred from homology"/>
<dbReference type="Gene3D" id="3.30.1360.40">
    <property type="match status" value="1"/>
</dbReference>
<comment type="caution">
    <text evidence="11">The sequence shown here is derived from an EMBL/GenBank/DDBJ whole genome shotgun (WGS) entry which is preliminary data.</text>
</comment>
<evidence type="ECO:0000313" key="11">
    <source>
        <dbReference type="EMBL" id="MBD3688834.1"/>
    </source>
</evidence>
<dbReference type="InterPro" id="IPR002205">
    <property type="entry name" value="Topo_IIA_dom_A"/>
</dbReference>
<dbReference type="Gene3D" id="2.120.10.90">
    <property type="entry name" value="DNA gyrase/topoisomerase IV, subunit A, C-terminal"/>
    <property type="match status" value="1"/>
</dbReference>
<keyword evidence="6 7" id="KW-0413">Isomerase</keyword>
<name>A0A8I0GF03_9ACTO</name>
<evidence type="ECO:0000256" key="9">
    <source>
        <dbReference type="SAM" id="MobiDB-lite"/>
    </source>
</evidence>
<evidence type="ECO:0000256" key="4">
    <source>
        <dbReference type="ARBA" id="ARBA00023029"/>
    </source>
</evidence>
<dbReference type="Pfam" id="PF00521">
    <property type="entry name" value="DNA_topoisoIV"/>
    <property type="match status" value="1"/>
</dbReference>
<comment type="similarity">
    <text evidence="2">Belongs to the type II topoisomerase GyrA/ParC subunit family.</text>
</comment>
<organism evidence="11 12">
    <name type="scientific">Nanchangia anserum</name>
    <dbReference type="NCBI Taxonomy" id="2692125"/>
    <lineage>
        <taxon>Bacteria</taxon>
        <taxon>Bacillati</taxon>
        <taxon>Actinomycetota</taxon>
        <taxon>Actinomycetes</taxon>
        <taxon>Actinomycetales</taxon>
        <taxon>Actinomycetaceae</taxon>
        <taxon>Nanchangia</taxon>
    </lineage>
</organism>
<dbReference type="NCBIfam" id="NF004044">
    <property type="entry name" value="PRK05561.1"/>
    <property type="match status" value="1"/>
</dbReference>
<feature type="domain" description="Topo IIA-type catalytic" evidence="10">
    <location>
        <begin position="43"/>
        <end position="510"/>
    </location>
</feature>
<evidence type="ECO:0000256" key="5">
    <source>
        <dbReference type="ARBA" id="ARBA00023125"/>
    </source>
</evidence>
<dbReference type="InterPro" id="IPR035516">
    <property type="entry name" value="Gyrase/topoIV_suA_C"/>
</dbReference>
<protein>
    <recommendedName>
        <fullName evidence="3">DNA topoisomerase (ATP-hydrolyzing)</fullName>
        <ecNumber evidence="3">5.6.2.2</ecNumber>
    </recommendedName>
</protein>
<feature type="region of interest" description="Disordered" evidence="9">
    <location>
        <begin position="783"/>
        <end position="814"/>
    </location>
</feature>
<dbReference type="InterPro" id="IPR013757">
    <property type="entry name" value="Topo_IIA_A_a_sf"/>
</dbReference>
<keyword evidence="8" id="KW-0175">Coiled coil</keyword>
<dbReference type="GO" id="GO:0009330">
    <property type="term" value="C:DNA topoisomerase type II (double strand cut, ATP-hydrolyzing) complex"/>
    <property type="evidence" value="ECO:0007669"/>
    <property type="project" value="TreeGrafter"/>
</dbReference>
<dbReference type="Proteomes" id="UP000627538">
    <property type="component" value="Unassembled WGS sequence"/>
</dbReference>
<reference evidence="11 12" key="1">
    <citation type="submission" date="2020-08" db="EMBL/GenBank/DDBJ databases">
        <title>Winkia gen. nov., sp. nov., isolated from faeces of the Anser albifrons in China.</title>
        <authorList>
            <person name="Liu Q."/>
        </authorList>
    </citation>
    <scope>NUCLEOTIDE SEQUENCE [LARGE SCALE GENOMIC DNA]</scope>
    <source>
        <strain evidence="11 12">C62</strain>
    </source>
</reference>